<dbReference type="PATRIC" id="fig|1121098.3.peg.2131"/>
<reference evidence="7 8" key="1">
    <citation type="submission" date="2013-04" db="EMBL/GenBank/DDBJ databases">
        <title>The Genome Sequence of Bacteroides massiliensis DSM 17679.</title>
        <authorList>
            <consortium name="The Broad Institute Genomics Platform"/>
            <person name="Earl A."/>
            <person name="Ward D."/>
            <person name="Feldgarden M."/>
            <person name="Gevers D."/>
            <person name="Martens E."/>
            <person name="Fenner L."/>
            <person name="Roux V."/>
            <person name="Mallet M.N."/>
            <person name="Raoult D."/>
            <person name="Walker B."/>
            <person name="Young S."/>
            <person name="Zeng Q."/>
            <person name="Gargeya S."/>
            <person name="Fitzgerald M."/>
            <person name="Haas B."/>
            <person name="Abouelleil A."/>
            <person name="Allen A.W."/>
            <person name="Alvarado L."/>
            <person name="Arachchi H.M."/>
            <person name="Berlin A.M."/>
            <person name="Chapman S.B."/>
            <person name="Gainer-Dewar J."/>
            <person name="Goldberg J."/>
            <person name="Griggs A."/>
            <person name="Gujja S."/>
            <person name="Hansen M."/>
            <person name="Howarth C."/>
            <person name="Imamovic A."/>
            <person name="Ireland A."/>
            <person name="Larimer J."/>
            <person name="McCowan C."/>
            <person name="Murphy C."/>
            <person name="Pearson M."/>
            <person name="Poon T.W."/>
            <person name="Priest M."/>
            <person name="Roberts A."/>
            <person name="Saif S."/>
            <person name="Shea T."/>
            <person name="Sisk P."/>
            <person name="Sykes S."/>
            <person name="Wortman J."/>
            <person name="Nusbaum C."/>
            <person name="Birren B."/>
        </authorList>
    </citation>
    <scope>NUCLEOTIDE SEQUENCE [LARGE SCALE GENOMIC DNA]</scope>
    <source>
        <strain evidence="8">B84634 / Timone 84634 / DSM 17679 / JCM 13223</strain>
    </source>
</reference>
<evidence type="ECO:0000313" key="8">
    <source>
        <dbReference type="Proteomes" id="UP000017831"/>
    </source>
</evidence>
<evidence type="ECO:0000313" key="7">
    <source>
        <dbReference type="EMBL" id="EOA54705.1"/>
    </source>
</evidence>
<evidence type="ECO:0000256" key="1">
    <source>
        <dbReference type="ARBA" id="ARBA00004651"/>
    </source>
</evidence>
<comment type="caution">
    <text evidence="7">The sequence shown here is derived from an EMBL/GenBank/DDBJ whole genome shotgun (WGS) entry which is preliminary data.</text>
</comment>
<dbReference type="EMBL" id="AQHY01000025">
    <property type="protein sequence ID" value="EOA54705.1"/>
    <property type="molecule type" value="Genomic_DNA"/>
</dbReference>
<dbReference type="HOGENOM" id="CLU_040798_1_0_10"/>
<keyword evidence="8" id="KW-1185">Reference proteome</keyword>
<organism evidence="7 8">
    <name type="scientific">Phocaeicola massiliensis B84634 = Timone 84634 = DSM 17679 = JCM 13223</name>
    <dbReference type="NCBI Taxonomy" id="1121098"/>
    <lineage>
        <taxon>Bacteria</taxon>
        <taxon>Pseudomonadati</taxon>
        <taxon>Bacteroidota</taxon>
        <taxon>Bacteroidia</taxon>
        <taxon>Bacteroidales</taxon>
        <taxon>Bacteroidaceae</taxon>
        <taxon>Phocaeicola</taxon>
    </lineage>
</organism>
<keyword evidence="2" id="KW-1003">Cell membrane</keyword>
<evidence type="ECO:0000256" key="4">
    <source>
        <dbReference type="ARBA" id="ARBA00022989"/>
    </source>
</evidence>
<evidence type="ECO:0000256" key="5">
    <source>
        <dbReference type="ARBA" id="ARBA00023136"/>
    </source>
</evidence>
<dbReference type="GO" id="GO:0005886">
    <property type="term" value="C:plasma membrane"/>
    <property type="evidence" value="ECO:0007669"/>
    <property type="project" value="UniProtKB-SubCell"/>
</dbReference>
<comment type="subcellular location">
    <subcellularLocation>
        <location evidence="1">Cell membrane</location>
        <topology evidence="1">Multi-pass membrane protein</topology>
    </subcellularLocation>
</comment>
<gene>
    <name evidence="7" type="ORF">HMPREF1534_02098</name>
</gene>
<proteinExistence type="predicted"/>
<dbReference type="GeneID" id="60061954"/>
<feature type="transmembrane region" description="Helical" evidence="6">
    <location>
        <begin position="189"/>
        <end position="210"/>
    </location>
</feature>
<feature type="transmembrane region" description="Helical" evidence="6">
    <location>
        <begin position="470"/>
        <end position="493"/>
    </location>
</feature>
<feature type="transmembrane region" description="Helical" evidence="6">
    <location>
        <begin position="320"/>
        <end position="341"/>
    </location>
</feature>
<name>U6RDX8_9BACT</name>
<keyword evidence="3 6" id="KW-0812">Transmembrane</keyword>
<dbReference type="eggNOG" id="COG2244">
    <property type="taxonomic scope" value="Bacteria"/>
</dbReference>
<keyword evidence="4 6" id="KW-1133">Transmembrane helix</keyword>
<dbReference type="InterPro" id="IPR050833">
    <property type="entry name" value="Poly_Biosynth_Transport"/>
</dbReference>
<feature type="transmembrane region" description="Helical" evidence="6">
    <location>
        <begin position="406"/>
        <end position="423"/>
    </location>
</feature>
<keyword evidence="5 6" id="KW-0472">Membrane</keyword>
<dbReference type="PANTHER" id="PTHR30250">
    <property type="entry name" value="PST FAMILY PREDICTED COLANIC ACID TRANSPORTER"/>
    <property type="match status" value="1"/>
</dbReference>
<evidence type="ECO:0000256" key="6">
    <source>
        <dbReference type="SAM" id="Phobius"/>
    </source>
</evidence>
<feature type="transmembrane region" description="Helical" evidence="6">
    <location>
        <begin position="20"/>
        <end position="38"/>
    </location>
</feature>
<dbReference type="AlphaFoldDB" id="U6RDX8"/>
<dbReference type="PANTHER" id="PTHR30250:SF26">
    <property type="entry name" value="PSMA PROTEIN"/>
    <property type="match status" value="1"/>
</dbReference>
<accession>U6RDX8</accession>
<evidence type="ECO:0008006" key="9">
    <source>
        <dbReference type="Google" id="ProtNLM"/>
    </source>
</evidence>
<dbReference type="Proteomes" id="UP000017831">
    <property type="component" value="Unassembled WGS sequence"/>
</dbReference>
<feature type="transmembrane region" description="Helical" evidence="6">
    <location>
        <begin position="128"/>
        <end position="156"/>
    </location>
</feature>
<feature type="transmembrane region" description="Helical" evidence="6">
    <location>
        <begin position="443"/>
        <end position="464"/>
    </location>
</feature>
<protein>
    <recommendedName>
        <fullName evidence="9">Polysaccharide biosynthesis protein C-terminal domain-containing protein</fullName>
    </recommendedName>
</protein>
<dbReference type="OrthoDB" id="5365632at2"/>
<evidence type="ECO:0000256" key="3">
    <source>
        <dbReference type="ARBA" id="ARBA00022692"/>
    </source>
</evidence>
<feature type="transmembrane region" description="Helical" evidence="6">
    <location>
        <begin position="50"/>
        <end position="74"/>
    </location>
</feature>
<feature type="transmembrane region" description="Helical" evidence="6">
    <location>
        <begin position="381"/>
        <end position="400"/>
    </location>
</feature>
<evidence type="ECO:0000256" key="2">
    <source>
        <dbReference type="ARBA" id="ARBA00022475"/>
    </source>
</evidence>
<dbReference type="RefSeq" id="WP_005940626.1">
    <property type="nucleotide sequence ID" value="NZ_KB890342.1"/>
</dbReference>
<sequence>MSSDISQNNKRIAKNTLALYFRTFITMIVGLYTGRVMLQALGVDNYGINAVVGGIVAMSSLITSTMSAAIGRYITYALGKGDRARLQVMFSTSINAQIVMAVLAAVVLEVAGVWFLNSEANIPEGRMIAANWVLHCSIISLMISLVSTPFSALIVAHEHMTIYAYMSIVNVTFKLAICFLIMMYGGDRLILLALLQVAVALLMRVFYGWYCARHFEEAHYSPTMFDKGLLRELTVFSGWNLLNHGAYVFSTQGVSMLVNVFFGVVYNASRSVALTVNGVVQGFVGNFTMAFSPQITKSYAAGDKAYAILLANRGTKFTWLMMYIFIVPVCMEAETLLQLWLGQVPVLAPLFLRFAMFESLAFSSGQNLFKLVQADGRVKQYNIHVTLFMGVIFPLTWIAYRMGAPVWSGYLFYIVIFFLLNFVRFYDLKCLMTFSVKQHLRDCIYPCLIVSVTSFILPVILAQFMEQGGVRFFIMVPVSVLWTGGCCIIFGLSQDERLFFWNKMQSVLKSKMPK</sequence>
<dbReference type="STRING" id="1121098.HMPREF1534_02098"/>
<feature type="transmembrane region" description="Helical" evidence="6">
    <location>
        <begin position="347"/>
        <end position="369"/>
    </location>
</feature>
<feature type="transmembrane region" description="Helical" evidence="6">
    <location>
        <begin position="94"/>
        <end position="116"/>
    </location>
</feature>
<feature type="transmembrane region" description="Helical" evidence="6">
    <location>
        <begin position="162"/>
        <end position="182"/>
    </location>
</feature>